<reference evidence="3" key="1">
    <citation type="journal article" date="2015" name="Genome Announc.">
        <title>Draft whole-genome sequence of the biocontrol agent Trichoderma harzianum T6776.</title>
        <authorList>
            <person name="Baroncelli R."/>
            <person name="Piaggeschi G."/>
            <person name="Fiorini L."/>
            <person name="Bertolini E."/>
            <person name="Zapparata A."/>
            <person name="Pe M.E."/>
            <person name="Sarrocco S."/>
            <person name="Vannacci G."/>
        </authorList>
    </citation>
    <scope>NUCLEOTIDE SEQUENCE [LARGE SCALE GENOMIC DNA]</scope>
    <source>
        <strain evidence="3">T6776</strain>
    </source>
</reference>
<proteinExistence type="predicted"/>
<dbReference type="Proteomes" id="UP000034112">
    <property type="component" value="Unassembled WGS sequence"/>
</dbReference>
<gene>
    <name evidence="2" type="ORF">THAR02_05262</name>
</gene>
<evidence type="ECO:0000256" key="1">
    <source>
        <dbReference type="SAM" id="MobiDB-lite"/>
    </source>
</evidence>
<protein>
    <submittedName>
        <fullName evidence="2">Uncharacterized protein</fullName>
    </submittedName>
</protein>
<dbReference type="AlphaFoldDB" id="A0A0F9XR04"/>
<feature type="non-terminal residue" evidence="2">
    <location>
        <position position="1"/>
    </location>
</feature>
<name>A0A0F9XR04_TRIHA</name>
<organism evidence="2 3">
    <name type="scientific">Trichoderma harzianum</name>
    <name type="common">Hypocrea lixii</name>
    <dbReference type="NCBI Taxonomy" id="5544"/>
    <lineage>
        <taxon>Eukaryota</taxon>
        <taxon>Fungi</taxon>
        <taxon>Dikarya</taxon>
        <taxon>Ascomycota</taxon>
        <taxon>Pezizomycotina</taxon>
        <taxon>Sordariomycetes</taxon>
        <taxon>Hypocreomycetidae</taxon>
        <taxon>Hypocreales</taxon>
        <taxon>Hypocreaceae</taxon>
        <taxon>Trichoderma</taxon>
    </lineage>
</organism>
<sequence length="102" mass="11604">GRVYSRCPGKHPTVTPRGGPRQTIPHSKARSHCWQSDATSAVREWSRRGQGIPQAGREHECPRATRIHRRYCQGLKRSLLLAKLGAAQRPLPRQRWPAPRAR</sequence>
<accession>A0A0F9XR04</accession>
<evidence type="ECO:0000313" key="3">
    <source>
        <dbReference type="Proteomes" id="UP000034112"/>
    </source>
</evidence>
<dbReference type="EMBL" id="JOKZ01000142">
    <property type="protein sequence ID" value="KKP02628.1"/>
    <property type="molecule type" value="Genomic_DNA"/>
</dbReference>
<feature type="region of interest" description="Disordered" evidence="1">
    <location>
        <begin position="1"/>
        <end position="37"/>
    </location>
</feature>
<comment type="caution">
    <text evidence="2">The sequence shown here is derived from an EMBL/GenBank/DDBJ whole genome shotgun (WGS) entry which is preliminary data.</text>
</comment>
<evidence type="ECO:0000313" key="2">
    <source>
        <dbReference type="EMBL" id="KKP02628.1"/>
    </source>
</evidence>